<dbReference type="Proteomes" id="UP000789831">
    <property type="component" value="Unassembled WGS sequence"/>
</dbReference>
<feature type="coiled-coil region" evidence="1">
    <location>
        <begin position="23"/>
        <end position="78"/>
    </location>
</feature>
<evidence type="ECO:0000313" key="2">
    <source>
        <dbReference type="EMBL" id="CAG8648976.1"/>
    </source>
</evidence>
<sequence>DAAEISAVAQRHWKTLPKAKRYREKKKKELINSQELIESLEEQHRRLIVENTSQSDKIQNLEAEQESLKEQIRQLKLNNLPYNTAFTINGNTPLSVPPNQEISISSSSNQELNNSPYTCNTTNGNTPLTFNRNLKTSLSLSSVPPNQDIDEIITFSFNQELSNSPYNRNTPFSLDQNLSDLFFCVPPPNQDISEINTSSNQEPPYTDLY</sequence>
<keyword evidence="1" id="KW-0175">Coiled coil</keyword>
<reference evidence="2" key="1">
    <citation type="submission" date="2021-06" db="EMBL/GenBank/DDBJ databases">
        <authorList>
            <person name="Kallberg Y."/>
            <person name="Tangrot J."/>
            <person name="Rosling A."/>
        </authorList>
    </citation>
    <scope>NUCLEOTIDE SEQUENCE</scope>
    <source>
        <strain evidence="2">MT106</strain>
    </source>
</reference>
<comment type="caution">
    <text evidence="2">The sequence shown here is derived from an EMBL/GenBank/DDBJ whole genome shotgun (WGS) entry which is preliminary data.</text>
</comment>
<feature type="non-terminal residue" evidence="2">
    <location>
        <position position="209"/>
    </location>
</feature>
<dbReference type="AlphaFoldDB" id="A0A9N9H2V3"/>
<gene>
    <name evidence="2" type="ORF">AGERDE_LOCUS11319</name>
</gene>
<accession>A0A9N9H2V3</accession>
<evidence type="ECO:0000256" key="1">
    <source>
        <dbReference type="SAM" id="Coils"/>
    </source>
</evidence>
<dbReference type="EMBL" id="CAJVPL010004566">
    <property type="protein sequence ID" value="CAG8648976.1"/>
    <property type="molecule type" value="Genomic_DNA"/>
</dbReference>
<keyword evidence="3" id="KW-1185">Reference proteome</keyword>
<proteinExistence type="predicted"/>
<protein>
    <submittedName>
        <fullName evidence="2">1257_t:CDS:1</fullName>
    </submittedName>
</protein>
<evidence type="ECO:0000313" key="3">
    <source>
        <dbReference type="Proteomes" id="UP000789831"/>
    </source>
</evidence>
<name>A0A9N9H2V3_9GLOM</name>
<organism evidence="2 3">
    <name type="scientific">Ambispora gerdemannii</name>
    <dbReference type="NCBI Taxonomy" id="144530"/>
    <lineage>
        <taxon>Eukaryota</taxon>
        <taxon>Fungi</taxon>
        <taxon>Fungi incertae sedis</taxon>
        <taxon>Mucoromycota</taxon>
        <taxon>Glomeromycotina</taxon>
        <taxon>Glomeromycetes</taxon>
        <taxon>Archaeosporales</taxon>
        <taxon>Ambisporaceae</taxon>
        <taxon>Ambispora</taxon>
    </lineage>
</organism>